<dbReference type="PROSITE" id="PS50143">
    <property type="entry name" value="BIR_REPEAT_2"/>
    <property type="match status" value="1"/>
</dbReference>
<feature type="non-terminal residue" evidence="1">
    <location>
        <position position="107"/>
    </location>
</feature>
<dbReference type="Gene3D" id="1.10.1170.10">
    <property type="entry name" value="Inhibitor Of Apoptosis Protein (2mihbC-IAP-1), Chain A"/>
    <property type="match status" value="1"/>
</dbReference>
<gene>
    <name evidence="1" type="ORF">MAR_017797</name>
</gene>
<protein>
    <submittedName>
        <fullName evidence="1">Uncharacterized protein</fullName>
    </submittedName>
</protein>
<keyword evidence="2" id="KW-1185">Reference proteome</keyword>
<sequence length="107" mass="12533">MKPSPTSNDTGVRERKTNYQDYITKRRTIPEIFYYNPPFVQAAQDFEGIQDSTHLRPEYASYKARLATFDDWPEAASQRPQLLAKAGFYYTEANNLDADIMTQYREH</sequence>
<name>A0ABY7EFI4_MYAAR</name>
<dbReference type="EMBL" id="CP111017">
    <property type="protein sequence ID" value="WAR07839.1"/>
    <property type="molecule type" value="Genomic_DNA"/>
</dbReference>
<proteinExistence type="predicted"/>
<organism evidence="1 2">
    <name type="scientific">Mya arenaria</name>
    <name type="common">Soft-shell clam</name>
    <dbReference type="NCBI Taxonomy" id="6604"/>
    <lineage>
        <taxon>Eukaryota</taxon>
        <taxon>Metazoa</taxon>
        <taxon>Spiralia</taxon>
        <taxon>Lophotrochozoa</taxon>
        <taxon>Mollusca</taxon>
        <taxon>Bivalvia</taxon>
        <taxon>Autobranchia</taxon>
        <taxon>Heteroconchia</taxon>
        <taxon>Euheterodonta</taxon>
        <taxon>Imparidentia</taxon>
        <taxon>Neoheterodontei</taxon>
        <taxon>Myida</taxon>
        <taxon>Myoidea</taxon>
        <taxon>Myidae</taxon>
        <taxon>Mya</taxon>
    </lineage>
</organism>
<reference evidence="1" key="1">
    <citation type="submission" date="2022-11" db="EMBL/GenBank/DDBJ databases">
        <title>Centuries of genome instability and evolution in soft-shell clam transmissible cancer (bioRxiv).</title>
        <authorList>
            <person name="Hart S.F.M."/>
            <person name="Yonemitsu M.A."/>
            <person name="Giersch R.M."/>
            <person name="Beal B.F."/>
            <person name="Arriagada G."/>
            <person name="Davis B.W."/>
            <person name="Ostrander E.A."/>
            <person name="Goff S.P."/>
            <person name="Metzger M.J."/>
        </authorList>
    </citation>
    <scope>NUCLEOTIDE SEQUENCE</scope>
    <source>
        <strain evidence="1">MELC-2E11</strain>
        <tissue evidence="1">Siphon/mantle</tissue>
    </source>
</reference>
<dbReference type="SUPFAM" id="SSF57924">
    <property type="entry name" value="Inhibitor of apoptosis (IAP) repeat"/>
    <property type="match status" value="1"/>
</dbReference>
<dbReference type="InterPro" id="IPR001370">
    <property type="entry name" value="BIR_rpt"/>
</dbReference>
<evidence type="ECO:0000313" key="1">
    <source>
        <dbReference type="EMBL" id="WAR07839.1"/>
    </source>
</evidence>
<evidence type="ECO:0000313" key="2">
    <source>
        <dbReference type="Proteomes" id="UP001164746"/>
    </source>
</evidence>
<accession>A0ABY7EFI4</accession>
<dbReference type="Proteomes" id="UP001164746">
    <property type="component" value="Chromosome 6"/>
</dbReference>
<dbReference type="Pfam" id="PF00653">
    <property type="entry name" value="BIR"/>
    <property type="match status" value="1"/>
</dbReference>